<keyword evidence="2" id="KW-1015">Disulfide bond</keyword>
<dbReference type="InterPro" id="IPR021852">
    <property type="entry name" value="DUF3456"/>
</dbReference>
<dbReference type="AlphaFoldDB" id="A0A1I8GR80"/>
<evidence type="ECO:0000313" key="6">
    <source>
        <dbReference type="WBParaSite" id="maker-uti_cns_0002814-snap-gene-0.10-mRNA-1"/>
    </source>
</evidence>
<dbReference type="PROSITE" id="PS51377">
    <property type="entry name" value="KIND"/>
    <property type="match status" value="1"/>
</dbReference>
<dbReference type="Gene3D" id="1.10.510.10">
    <property type="entry name" value="Transferase(Phosphotransferase) domain 1"/>
    <property type="match status" value="1"/>
</dbReference>
<evidence type="ECO:0000256" key="1">
    <source>
        <dbReference type="ARBA" id="ARBA00022737"/>
    </source>
</evidence>
<dbReference type="Proteomes" id="UP000095280">
    <property type="component" value="Unplaced"/>
</dbReference>
<proteinExistence type="predicted"/>
<dbReference type="WBParaSite" id="maker-uti_cns_0002814-snap-gene-0.10-mRNA-1">
    <property type="protein sequence ID" value="maker-uti_cns_0002814-snap-gene-0.10-mRNA-1"/>
    <property type="gene ID" value="maker-uti_cns_0002814-snap-gene-0.10"/>
</dbReference>
<feature type="domain" description="Saposin B-type" evidence="3">
    <location>
        <begin position="41"/>
        <end position="174"/>
    </location>
</feature>
<evidence type="ECO:0000313" key="5">
    <source>
        <dbReference type="Proteomes" id="UP000095280"/>
    </source>
</evidence>
<keyword evidence="1" id="KW-0677">Repeat</keyword>
<evidence type="ECO:0000256" key="2">
    <source>
        <dbReference type="ARBA" id="ARBA00023157"/>
    </source>
</evidence>
<reference evidence="6" key="1">
    <citation type="submission" date="2016-11" db="UniProtKB">
        <authorList>
            <consortium name="WormBaseParasite"/>
        </authorList>
    </citation>
    <scope>IDENTIFICATION</scope>
</reference>
<dbReference type="InterPro" id="IPR011019">
    <property type="entry name" value="KIND_dom"/>
</dbReference>
<dbReference type="InterPro" id="IPR008139">
    <property type="entry name" value="SaposinB_dom"/>
</dbReference>
<organism evidence="5 6">
    <name type="scientific">Macrostomum lignano</name>
    <dbReference type="NCBI Taxonomy" id="282301"/>
    <lineage>
        <taxon>Eukaryota</taxon>
        <taxon>Metazoa</taxon>
        <taxon>Spiralia</taxon>
        <taxon>Lophotrochozoa</taxon>
        <taxon>Platyhelminthes</taxon>
        <taxon>Rhabditophora</taxon>
        <taxon>Macrostomorpha</taxon>
        <taxon>Macrostomida</taxon>
        <taxon>Macrostomidae</taxon>
        <taxon>Macrostomum</taxon>
    </lineage>
</organism>
<accession>A0A1I8GR80</accession>
<evidence type="ECO:0000259" key="4">
    <source>
        <dbReference type="PROSITE" id="PS51377"/>
    </source>
</evidence>
<keyword evidence="5" id="KW-1185">Reference proteome</keyword>
<name>A0A1I8GR80_9PLAT</name>
<dbReference type="Pfam" id="PF11938">
    <property type="entry name" value="DUF3456"/>
    <property type="match status" value="1"/>
</dbReference>
<dbReference type="PROSITE" id="PS50015">
    <property type="entry name" value="SAP_B"/>
    <property type="match status" value="1"/>
</dbReference>
<feature type="domain" description="KIND" evidence="4">
    <location>
        <begin position="223"/>
        <end position="357"/>
    </location>
</feature>
<protein>
    <submittedName>
        <fullName evidence="6">DUF3456 domain-containing protein</fullName>
    </submittedName>
</protein>
<evidence type="ECO:0000259" key="3">
    <source>
        <dbReference type="PROSITE" id="PS50015"/>
    </source>
</evidence>
<sequence>RHILQLLNAISFASFKLKPEKKSTNLSLVTKNASGDSSKSADLNCSACRAVSRAILTAIETAKSPPKAEDDKAKFARLSDAVERVCRHLPIYGRMQHQEKQDRWGLVTMTRDDGKPVDMEQIDADPGLGNWLRMRCEELLDDREEAVARQAVQRPRQLEAWLCAEVAAVCTAEQLALDFVAPIDPVVASGRQKLDLKFDSLRKTCGGTRYKTFGSMTSSAQSISLNDLLKYKANDVTEDELWCLLYGSSCALQRVIKSSPRGPRCQLITPDSCELTSSGLVQFSNRPSASLSERAWLSGSADDPELEDYLPPEVPSLAELRRLLNAALSGESAAGRSLELVLLFSLGVTLSAVKAVS</sequence>